<name>A0A3G2SCN2_MALR7</name>
<dbReference type="SMART" id="SM00361">
    <property type="entry name" value="RRM_1"/>
    <property type="match status" value="1"/>
</dbReference>
<sequence>MDRMAPRDGGGDEDASWYARRRYQTDMDYGERRWRGRGPRGGGGGSRRSVVRTSPPPPGTMRLSARPIPHSNWDVRAPGFEDVDALSAKATGLFGAPVNSGSAGMMMYGIRGAMPGTIPPGAMAELEATISAAAFNASMYLASRRLHVSPIAPGWSPTELCTYINAKMNERLLCSSGSFEPCYTVDMHDDFAFLEFRNPDEATNALLLDGVSFLGHRLHIQRPKDYVGQDAVPAPGMIETSVPDGPNKLYIGSVPVFLNEGQVLELLKAFGEVKHFDLIRDPDTQRSRGMAFCEFHEDAVTDLACEGLDGLEVGEQRLIVRRVHAPANEPMQEQETSDTPTRAMLMLNMVTTEELLDDAEYQDIMEDVRSECERHGTVTSVYIPRPDGTDAEPQGVGRVYVQFEHTPQCEAALRAIAGRQFDGRTVICAYVRDEAWPRAAA</sequence>
<dbReference type="SMART" id="SM00360">
    <property type="entry name" value="RRM"/>
    <property type="match status" value="3"/>
</dbReference>
<evidence type="ECO:0000256" key="3">
    <source>
        <dbReference type="ARBA" id="ARBA00023187"/>
    </source>
</evidence>
<dbReference type="InterPro" id="IPR012677">
    <property type="entry name" value="Nucleotide-bd_a/b_plait_sf"/>
</dbReference>
<dbReference type="Proteomes" id="UP000269793">
    <property type="component" value="Chromosome VI"/>
</dbReference>
<gene>
    <name evidence="7" type="primary">U2af50</name>
    <name evidence="7" type="ORF">DNF11_3417</name>
</gene>
<dbReference type="InterPro" id="IPR035979">
    <property type="entry name" value="RBD_domain_sf"/>
</dbReference>
<evidence type="ECO:0000256" key="4">
    <source>
        <dbReference type="PROSITE-ProRule" id="PRU00176"/>
    </source>
</evidence>
<dbReference type="InterPro" id="IPR000504">
    <property type="entry name" value="RRM_dom"/>
</dbReference>
<keyword evidence="2 4" id="KW-0694">RNA-binding</keyword>
<protein>
    <submittedName>
        <fullName evidence="7">Splicing factor U2AF 50 kDa subunit</fullName>
    </submittedName>
</protein>
<keyword evidence="8" id="KW-1185">Reference proteome</keyword>
<dbReference type="STRING" id="425264.A0A3G2SCN2"/>
<evidence type="ECO:0000313" key="8">
    <source>
        <dbReference type="Proteomes" id="UP000269793"/>
    </source>
</evidence>
<accession>A0A3G2SCN2</accession>
<dbReference type="SUPFAM" id="SSF54928">
    <property type="entry name" value="RNA-binding domain, RBD"/>
    <property type="match status" value="2"/>
</dbReference>
<evidence type="ECO:0000313" key="7">
    <source>
        <dbReference type="EMBL" id="AYO44367.1"/>
    </source>
</evidence>
<evidence type="ECO:0000259" key="6">
    <source>
        <dbReference type="PROSITE" id="PS50102"/>
    </source>
</evidence>
<dbReference type="OrthoDB" id="10266058at2759"/>
<dbReference type="GO" id="GO:0003723">
    <property type="term" value="F:RNA binding"/>
    <property type="evidence" value="ECO:0007669"/>
    <property type="project" value="UniProtKB-UniRule"/>
</dbReference>
<dbReference type="Gene3D" id="3.30.70.330">
    <property type="match status" value="3"/>
</dbReference>
<evidence type="ECO:0000256" key="2">
    <source>
        <dbReference type="ARBA" id="ARBA00022884"/>
    </source>
</evidence>
<evidence type="ECO:0000256" key="1">
    <source>
        <dbReference type="ARBA" id="ARBA00022664"/>
    </source>
</evidence>
<dbReference type="EMBL" id="CP033153">
    <property type="protein sequence ID" value="AYO44367.1"/>
    <property type="molecule type" value="Genomic_DNA"/>
</dbReference>
<dbReference type="AlphaFoldDB" id="A0A3G2SCN2"/>
<feature type="domain" description="RRM" evidence="6">
    <location>
        <begin position="144"/>
        <end position="225"/>
    </location>
</feature>
<dbReference type="Pfam" id="PF00076">
    <property type="entry name" value="RRM_1"/>
    <property type="match status" value="1"/>
</dbReference>
<keyword evidence="3" id="KW-0508">mRNA splicing</keyword>
<feature type="region of interest" description="Disordered" evidence="5">
    <location>
        <begin position="28"/>
        <end position="67"/>
    </location>
</feature>
<dbReference type="PANTHER" id="PTHR23139">
    <property type="entry name" value="RNA-BINDING PROTEIN"/>
    <property type="match status" value="1"/>
</dbReference>
<dbReference type="VEuPathDB" id="FungiDB:DNF11_3417"/>
<dbReference type="GO" id="GO:0006397">
    <property type="term" value="P:mRNA processing"/>
    <property type="evidence" value="ECO:0007669"/>
    <property type="project" value="UniProtKB-KW"/>
</dbReference>
<reference evidence="7 8" key="1">
    <citation type="submission" date="2018-10" db="EMBL/GenBank/DDBJ databases">
        <title>Complete genome sequence of Malassezia restricta CBS 7877.</title>
        <authorList>
            <person name="Morand S.C."/>
            <person name="Bertignac M."/>
            <person name="Iltis A."/>
            <person name="Kolder I."/>
            <person name="Pirovano W."/>
            <person name="Jourdain R."/>
            <person name="Clavaud C."/>
        </authorList>
    </citation>
    <scope>NUCLEOTIDE SEQUENCE [LARGE SCALE GENOMIC DNA]</scope>
    <source>
        <strain evidence="7 8">CBS 7877</strain>
    </source>
</reference>
<feature type="domain" description="RRM" evidence="6">
    <location>
        <begin position="247"/>
        <end position="325"/>
    </location>
</feature>
<feature type="domain" description="RRM" evidence="6">
    <location>
        <begin position="342"/>
        <end position="433"/>
    </location>
</feature>
<dbReference type="GO" id="GO:0008380">
    <property type="term" value="P:RNA splicing"/>
    <property type="evidence" value="ECO:0007669"/>
    <property type="project" value="UniProtKB-KW"/>
</dbReference>
<proteinExistence type="predicted"/>
<dbReference type="CDD" id="cd12232">
    <property type="entry name" value="RRM3_U2AF65"/>
    <property type="match status" value="1"/>
</dbReference>
<dbReference type="InterPro" id="IPR003954">
    <property type="entry name" value="RRM_euk-type"/>
</dbReference>
<dbReference type="FunFam" id="3.30.70.330:FF:000097">
    <property type="entry name" value="U2 snRNP auxiliary factor large subunit"/>
    <property type="match status" value="1"/>
</dbReference>
<dbReference type="PROSITE" id="PS50102">
    <property type="entry name" value="RRM"/>
    <property type="match status" value="3"/>
</dbReference>
<keyword evidence="1" id="KW-0507">mRNA processing</keyword>
<organism evidence="7 8">
    <name type="scientific">Malassezia restricta (strain ATCC 96810 / NBRC 103918 / CBS 7877)</name>
    <name type="common">Seborrheic dermatitis infection agent</name>
    <dbReference type="NCBI Taxonomy" id="425264"/>
    <lineage>
        <taxon>Eukaryota</taxon>
        <taxon>Fungi</taxon>
        <taxon>Dikarya</taxon>
        <taxon>Basidiomycota</taxon>
        <taxon>Ustilaginomycotina</taxon>
        <taxon>Malasseziomycetes</taxon>
        <taxon>Malasseziales</taxon>
        <taxon>Malasseziaceae</taxon>
        <taxon>Malassezia</taxon>
    </lineage>
</organism>
<evidence type="ECO:0000256" key="5">
    <source>
        <dbReference type="SAM" id="MobiDB-lite"/>
    </source>
</evidence>